<feature type="signal peptide" evidence="1">
    <location>
        <begin position="1"/>
        <end position="20"/>
    </location>
</feature>
<sequence length="123" mass="13355">MPCKTPGLALSVIIAAKVLRWSCSVSCMPSSNRKARAVAIKALAFRGYINACASPLNVRLNPLRGGIGLAPCHTVSLTSCSEDKTPILSTVPTQPQFLERMADVKQSVAWRRFNNNNSKVDIR</sequence>
<comment type="caution">
    <text evidence="2">The sequence shown here is derived from an EMBL/GenBank/DDBJ whole genome shotgun (WGS) entry which is preliminary data.</text>
</comment>
<proteinExistence type="predicted"/>
<gene>
    <name evidence="2" type="ORF">B0H63DRAFT_300250</name>
</gene>
<evidence type="ECO:0008006" key="4">
    <source>
        <dbReference type="Google" id="ProtNLM"/>
    </source>
</evidence>
<protein>
    <recommendedName>
        <fullName evidence="4">Secreted protein</fullName>
    </recommendedName>
</protein>
<evidence type="ECO:0000313" key="2">
    <source>
        <dbReference type="EMBL" id="KAK3372538.1"/>
    </source>
</evidence>
<keyword evidence="3" id="KW-1185">Reference proteome</keyword>
<organism evidence="2 3">
    <name type="scientific">Podospora didyma</name>
    <dbReference type="NCBI Taxonomy" id="330526"/>
    <lineage>
        <taxon>Eukaryota</taxon>
        <taxon>Fungi</taxon>
        <taxon>Dikarya</taxon>
        <taxon>Ascomycota</taxon>
        <taxon>Pezizomycotina</taxon>
        <taxon>Sordariomycetes</taxon>
        <taxon>Sordariomycetidae</taxon>
        <taxon>Sordariales</taxon>
        <taxon>Podosporaceae</taxon>
        <taxon>Podospora</taxon>
    </lineage>
</organism>
<dbReference type="EMBL" id="JAULSW010000008">
    <property type="protein sequence ID" value="KAK3372538.1"/>
    <property type="molecule type" value="Genomic_DNA"/>
</dbReference>
<reference evidence="2" key="1">
    <citation type="journal article" date="2023" name="Mol. Phylogenet. Evol.">
        <title>Genome-scale phylogeny and comparative genomics of the fungal order Sordariales.</title>
        <authorList>
            <person name="Hensen N."/>
            <person name="Bonometti L."/>
            <person name="Westerberg I."/>
            <person name="Brannstrom I.O."/>
            <person name="Guillou S."/>
            <person name="Cros-Aarteil S."/>
            <person name="Calhoun S."/>
            <person name="Haridas S."/>
            <person name="Kuo A."/>
            <person name="Mondo S."/>
            <person name="Pangilinan J."/>
            <person name="Riley R."/>
            <person name="LaButti K."/>
            <person name="Andreopoulos B."/>
            <person name="Lipzen A."/>
            <person name="Chen C."/>
            <person name="Yan M."/>
            <person name="Daum C."/>
            <person name="Ng V."/>
            <person name="Clum A."/>
            <person name="Steindorff A."/>
            <person name="Ohm R.A."/>
            <person name="Martin F."/>
            <person name="Silar P."/>
            <person name="Natvig D.O."/>
            <person name="Lalanne C."/>
            <person name="Gautier V."/>
            <person name="Ament-Velasquez S.L."/>
            <person name="Kruys A."/>
            <person name="Hutchinson M.I."/>
            <person name="Powell A.J."/>
            <person name="Barry K."/>
            <person name="Miller A.N."/>
            <person name="Grigoriev I.V."/>
            <person name="Debuchy R."/>
            <person name="Gladieux P."/>
            <person name="Hiltunen Thoren M."/>
            <person name="Johannesson H."/>
        </authorList>
    </citation>
    <scope>NUCLEOTIDE SEQUENCE</scope>
    <source>
        <strain evidence="2">CBS 232.78</strain>
    </source>
</reference>
<name>A0AAE0N729_9PEZI</name>
<evidence type="ECO:0000256" key="1">
    <source>
        <dbReference type="SAM" id="SignalP"/>
    </source>
</evidence>
<keyword evidence="1" id="KW-0732">Signal</keyword>
<feature type="chain" id="PRO_5042142831" description="Secreted protein" evidence="1">
    <location>
        <begin position="21"/>
        <end position="123"/>
    </location>
</feature>
<evidence type="ECO:0000313" key="3">
    <source>
        <dbReference type="Proteomes" id="UP001285441"/>
    </source>
</evidence>
<accession>A0AAE0N729</accession>
<dbReference type="Proteomes" id="UP001285441">
    <property type="component" value="Unassembled WGS sequence"/>
</dbReference>
<dbReference type="AlphaFoldDB" id="A0AAE0N729"/>
<reference evidence="2" key="2">
    <citation type="submission" date="2023-06" db="EMBL/GenBank/DDBJ databases">
        <authorList>
            <consortium name="Lawrence Berkeley National Laboratory"/>
            <person name="Haridas S."/>
            <person name="Hensen N."/>
            <person name="Bonometti L."/>
            <person name="Westerberg I."/>
            <person name="Brannstrom I.O."/>
            <person name="Guillou S."/>
            <person name="Cros-Aarteil S."/>
            <person name="Calhoun S."/>
            <person name="Kuo A."/>
            <person name="Mondo S."/>
            <person name="Pangilinan J."/>
            <person name="Riley R."/>
            <person name="LaButti K."/>
            <person name="Andreopoulos B."/>
            <person name="Lipzen A."/>
            <person name="Chen C."/>
            <person name="Yanf M."/>
            <person name="Daum C."/>
            <person name="Ng V."/>
            <person name="Clum A."/>
            <person name="Steindorff A."/>
            <person name="Ohm R."/>
            <person name="Martin F."/>
            <person name="Silar P."/>
            <person name="Natvig D."/>
            <person name="Lalanne C."/>
            <person name="Gautier V."/>
            <person name="Ament-velasquez S.L."/>
            <person name="Kruys A."/>
            <person name="Hutchinson M.I."/>
            <person name="Powell A.J."/>
            <person name="Barry K."/>
            <person name="Miller A.N."/>
            <person name="Grigoriev I.V."/>
            <person name="Debuchy R."/>
            <person name="Gladieux P."/>
            <person name="Thoren M.H."/>
            <person name="Johannesson H."/>
        </authorList>
    </citation>
    <scope>NUCLEOTIDE SEQUENCE</scope>
    <source>
        <strain evidence="2">CBS 232.78</strain>
    </source>
</reference>